<proteinExistence type="predicted"/>
<dbReference type="HOGENOM" id="CLU_794612_0_0_1"/>
<dbReference type="EMBL" id="HE797093">
    <property type="protein sequence ID" value="CCM02798.1"/>
    <property type="molecule type" value="Genomic_DNA"/>
</dbReference>
<keyword evidence="2" id="KW-0732">Signal</keyword>
<dbReference type="GeneID" id="24097709"/>
<gene>
    <name evidence="3" type="ORF">FIBRA_04909</name>
</gene>
<feature type="region of interest" description="Disordered" evidence="1">
    <location>
        <begin position="169"/>
        <end position="222"/>
    </location>
</feature>
<evidence type="ECO:0000313" key="3">
    <source>
        <dbReference type="EMBL" id="CCM02798.1"/>
    </source>
</evidence>
<feature type="chain" id="PRO_5003778052" evidence="2">
    <location>
        <begin position="21"/>
        <end position="349"/>
    </location>
</feature>
<feature type="compositionally biased region" description="Low complexity" evidence="1">
    <location>
        <begin position="122"/>
        <end position="136"/>
    </location>
</feature>
<evidence type="ECO:0000256" key="1">
    <source>
        <dbReference type="SAM" id="MobiDB-lite"/>
    </source>
</evidence>
<dbReference type="InParanoid" id="J4G855"/>
<reference evidence="3 4" key="1">
    <citation type="journal article" date="2012" name="Appl. Environ. Microbiol.">
        <title>Short-read sequencing for genomic analysis of the brown rot fungus Fibroporia radiculosa.</title>
        <authorList>
            <person name="Tang J.D."/>
            <person name="Perkins A.D."/>
            <person name="Sonstegard T.S."/>
            <person name="Schroeder S.G."/>
            <person name="Burgess S.C."/>
            <person name="Diehl S.V."/>
        </authorList>
    </citation>
    <scope>NUCLEOTIDE SEQUENCE [LARGE SCALE GENOMIC DNA]</scope>
    <source>
        <strain evidence="3 4">TFFH 294</strain>
    </source>
</reference>
<keyword evidence="4" id="KW-1185">Reference proteome</keyword>
<dbReference type="RefSeq" id="XP_012182081.1">
    <property type="nucleotide sequence ID" value="XM_012326691.1"/>
</dbReference>
<evidence type="ECO:0000313" key="4">
    <source>
        <dbReference type="Proteomes" id="UP000006352"/>
    </source>
</evidence>
<organism evidence="3 4">
    <name type="scientific">Fibroporia radiculosa</name>
    <dbReference type="NCBI Taxonomy" id="599839"/>
    <lineage>
        <taxon>Eukaryota</taxon>
        <taxon>Fungi</taxon>
        <taxon>Dikarya</taxon>
        <taxon>Basidiomycota</taxon>
        <taxon>Agaricomycotina</taxon>
        <taxon>Agaricomycetes</taxon>
        <taxon>Polyporales</taxon>
        <taxon>Fibroporiaceae</taxon>
        <taxon>Fibroporia</taxon>
    </lineage>
</organism>
<feature type="region of interest" description="Disordered" evidence="1">
    <location>
        <begin position="69"/>
        <end position="152"/>
    </location>
</feature>
<dbReference type="Proteomes" id="UP000006352">
    <property type="component" value="Unassembled WGS sequence"/>
</dbReference>
<feature type="region of interest" description="Disordered" evidence="1">
    <location>
        <begin position="312"/>
        <end position="349"/>
    </location>
</feature>
<protein>
    <submittedName>
        <fullName evidence="3">Uncharacterized protein</fullName>
    </submittedName>
</protein>
<feature type="signal peptide" evidence="2">
    <location>
        <begin position="1"/>
        <end position="20"/>
    </location>
</feature>
<name>J4G855_9APHY</name>
<dbReference type="AlphaFoldDB" id="J4G855"/>
<accession>J4G855</accession>
<dbReference type="OrthoDB" id="10347455at2759"/>
<evidence type="ECO:0000256" key="2">
    <source>
        <dbReference type="SAM" id="SignalP"/>
    </source>
</evidence>
<sequence length="349" mass="36235">MRSPIVAFSVFAAAAISVSATNSLPNSPDLNATLSAPHTQADPLTQRAVSHRAPRHSGLVDSAVKHAQVLPQAPHEKRAVVARPAGRPAPPRPSRQNHGGGCTTPNSNSPGADNMNVDISHESSGSSDGGVSCSSDAHAGSADSIGQNAISPDASPAFRSAILDAISGTSSAGSGEGDPVDLGKPSDSGSPGETLPKSVHEEHANGHYPDYPKIWSQSQSPTPVRRSLSTALTQEEARKELYEVMNSTVVGTSAGTKLVRRKEYTDNHPLPRTVGEDELSKGIATRHISKGKASSQYYRKRTMYIHVTTEMPSAQGQSLRGAETPGMGTLLYSGGEAHSGEVGSSGGGR</sequence>